<name>A0A4Q9H0B9_9MICO</name>
<proteinExistence type="predicted"/>
<sequence length="252" mass="29260">MANINVRVDDYVRDALESRAQEEGVTLSEYVRELLREAVVPVWKRPADTHGDEEAPESIDFMDRKVLSLLHRILARVLPEDANGEDGDLEYQLRRAHVLEQGYTGEYWMEAAGFATELSKQDSKRVSDILQMFRILSFSILQLNDEGTPLDDAVAERLAYRGFDFNHPLEEQMASYVQHLVDDDKWSELKPFLDDHDGGNSHFPMLETYSRMLTVYRRVMETRERRHLSDAYKLSAEELQSIADERIHPSNR</sequence>
<dbReference type="InterPro" id="IPR005587">
    <property type="entry name" value="UPF0304_YfbU"/>
</dbReference>
<dbReference type="Gene3D" id="1.10.3190.10">
    <property type="entry name" value="yfbu gene product, domain 2"/>
    <property type="match status" value="1"/>
</dbReference>
<accession>A0A4Q9H0B9</accession>
<gene>
    <name evidence="1" type="ORF">EYE40_07550</name>
</gene>
<dbReference type="SUPFAM" id="SSF47598">
    <property type="entry name" value="Ribbon-helix-helix"/>
    <property type="match status" value="1"/>
</dbReference>
<dbReference type="CDD" id="cd21631">
    <property type="entry name" value="RHH_CopG_NikR-like"/>
    <property type="match status" value="1"/>
</dbReference>
<dbReference type="InterPro" id="IPR023146">
    <property type="entry name" value="YfbU_alpha-helical_sf"/>
</dbReference>
<dbReference type="Proteomes" id="UP000294194">
    <property type="component" value="Unassembled WGS sequence"/>
</dbReference>
<protein>
    <submittedName>
        <fullName evidence="1">YfbU family protein</fullName>
    </submittedName>
</protein>
<dbReference type="Gene3D" id="1.10.1220.10">
    <property type="entry name" value="Met repressor-like"/>
    <property type="match status" value="1"/>
</dbReference>
<dbReference type="InterPro" id="IPR013321">
    <property type="entry name" value="Arc_rbn_hlx_hlx"/>
</dbReference>
<keyword evidence="2" id="KW-1185">Reference proteome</keyword>
<organism evidence="1 2">
    <name type="scientific">Glaciihabitans arcticus</name>
    <dbReference type="NCBI Taxonomy" id="2668039"/>
    <lineage>
        <taxon>Bacteria</taxon>
        <taxon>Bacillati</taxon>
        <taxon>Actinomycetota</taxon>
        <taxon>Actinomycetes</taxon>
        <taxon>Micrococcales</taxon>
        <taxon>Microbacteriaceae</taxon>
        <taxon>Glaciihabitans</taxon>
    </lineage>
</organism>
<evidence type="ECO:0000313" key="2">
    <source>
        <dbReference type="Proteomes" id="UP000294194"/>
    </source>
</evidence>
<dbReference type="SUPFAM" id="SSF116960">
    <property type="entry name" value="YfbU-like"/>
    <property type="match status" value="1"/>
</dbReference>
<dbReference type="GO" id="GO:0006355">
    <property type="term" value="P:regulation of DNA-templated transcription"/>
    <property type="evidence" value="ECO:0007669"/>
    <property type="project" value="InterPro"/>
</dbReference>
<dbReference type="EMBL" id="SISG01000001">
    <property type="protein sequence ID" value="TBN58573.1"/>
    <property type="molecule type" value="Genomic_DNA"/>
</dbReference>
<evidence type="ECO:0000313" key="1">
    <source>
        <dbReference type="EMBL" id="TBN58573.1"/>
    </source>
</evidence>
<dbReference type="InterPro" id="IPR010985">
    <property type="entry name" value="Ribbon_hlx_hlx"/>
</dbReference>
<reference evidence="2" key="1">
    <citation type="submission" date="2019-02" db="EMBL/GenBank/DDBJ databases">
        <title>Glaciihabitans arcticus sp. nov., a psychrotolerant bacterium isolated from polar soil.</title>
        <authorList>
            <person name="Dahal R.H."/>
        </authorList>
    </citation>
    <scope>NUCLEOTIDE SEQUENCE [LARGE SCALE GENOMIC DNA]</scope>
    <source>
        <strain evidence="2">RP-3-7</strain>
    </source>
</reference>
<dbReference type="AlphaFoldDB" id="A0A4Q9H0B9"/>
<dbReference type="Pfam" id="PF03887">
    <property type="entry name" value="YfbU"/>
    <property type="match status" value="1"/>
</dbReference>
<comment type="caution">
    <text evidence="1">The sequence shown here is derived from an EMBL/GenBank/DDBJ whole genome shotgun (WGS) entry which is preliminary data.</text>
</comment>